<dbReference type="GO" id="GO:0016126">
    <property type="term" value="P:sterol biosynthetic process"/>
    <property type="evidence" value="ECO:0007669"/>
    <property type="project" value="TreeGrafter"/>
</dbReference>
<keyword evidence="3 8" id="KW-0812">Transmembrane</keyword>
<gene>
    <name evidence="9" type="ORF">jhhlp_006880</name>
</gene>
<evidence type="ECO:0000256" key="7">
    <source>
        <dbReference type="SAM" id="MobiDB-lite"/>
    </source>
</evidence>
<sequence length="386" mass="41503">MTQEGPPLFRPIPRRPFGVNFTSPTPPETDSHPTTPNPEANSQLLNPNLAEGESLSRSQSILNLTSSTLFGIFGPATPGKDRFYDDRDEPETPWGTGAQTPVKRRDLDDETYELLIDRSRALRRHSSTRPPRAPSPTPSELAWSMGTRVGLLFLLGMGYGALVARLRAETPLAAFSGEGTIDQPEHGWVYFIAWGISGVGLGALLPWFDGVWQMSFGNEEEVQAVKEKAVDGPQSRSRTDWSHAVRSIGAFVGIVFALRKLPWVSTLQVSLALALVNPFLWYLVDRTKPGFLLSAAVGFAGSAILIGINPDMMPAPSSPFSSSQASANASAGDPRGSSSSLPSGFASQHTLEAGIWMLSVLFCSCVCFGNIGRRLALSKSAAVAMA</sequence>
<dbReference type="VEuPathDB" id="FungiDB:jhhlp_006880"/>
<accession>A0A2N3N2Z1</accession>
<keyword evidence="4" id="KW-0256">Endoplasmic reticulum</keyword>
<evidence type="ECO:0000313" key="10">
    <source>
        <dbReference type="Proteomes" id="UP000233524"/>
    </source>
</evidence>
<evidence type="ECO:0000313" key="9">
    <source>
        <dbReference type="EMBL" id="PKS06805.1"/>
    </source>
</evidence>
<evidence type="ECO:0000256" key="1">
    <source>
        <dbReference type="ARBA" id="ARBA00004477"/>
    </source>
</evidence>
<feature type="region of interest" description="Disordered" evidence="7">
    <location>
        <begin position="78"/>
        <end position="107"/>
    </location>
</feature>
<dbReference type="OrthoDB" id="205546at2759"/>
<evidence type="ECO:0000256" key="3">
    <source>
        <dbReference type="ARBA" id="ARBA00022692"/>
    </source>
</evidence>
<evidence type="ECO:0000256" key="4">
    <source>
        <dbReference type="ARBA" id="ARBA00022824"/>
    </source>
</evidence>
<name>A0A2N3N2Z1_9PEZI</name>
<feature type="compositionally biased region" description="Polar residues" evidence="7">
    <location>
        <begin position="32"/>
        <end position="45"/>
    </location>
</feature>
<comment type="similarity">
    <text evidence="2">Belongs to the INSIG family.</text>
</comment>
<feature type="transmembrane region" description="Helical" evidence="8">
    <location>
        <begin position="188"/>
        <end position="208"/>
    </location>
</feature>
<protein>
    <submittedName>
        <fullName evidence="9">Uncharacterized protein</fullName>
    </submittedName>
</protein>
<dbReference type="STRING" id="41688.A0A2N3N2Z1"/>
<keyword evidence="10" id="KW-1185">Reference proteome</keyword>
<feature type="region of interest" description="Disordered" evidence="7">
    <location>
        <begin position="1"/>
        <end position="45"/>
    </location>
</feature>
<dbReference type="PANTHER" id="PTHR15301">
    <property type="entry name" value="INSULIN-INDUCED GENE 1"/>
    <property type="match status" value="1"/>
</dbReference>
<evidence type="ECO:0000256" key="2">
    <source>
        <dbReference type="ARBA" id="ARBA00007475"/>
    </source>
</evidence>
<dbReference type="PANTHER" id="PTHR15301:SF3">
    <property type="entry name" value="PROTEIN NSG1-RELATED"/>
    <property type="match status" value="1"/>
</dbReference>
<reference evidence="9 10" key="1">
    <citation type="journal article" date="2017" name="G3 (Bethesda)">
        <title>First Draft Genome Sequence of the Pathogenic Fungus Lomentospora prolificans (Formerly Scedosporium prolificans).</title>
        <authorList>
            <person name="Luo R."/>
            <person name="Zimin A."/>
            <person name="Workman R."/>
            <person name="Fan Y."/>
            <person name="Pertea G."/>
            <person name="Grossman N."/>
            <person name="Wear M.P."/>
            <person name="Jia B."/>
            <person name="Miller H."/>
            <person name="Casadevall A."/>
            <person name="Timp W."/>
            <person name="Zhang S.X."/>
            <person name="Salzberg S.L."/>
        </authorList>
    </citation>
    <scope>NUCLEOTIDE SEQUENCE [LARGE SCALE GENOMIC DNA]</scope>
    <source>
        <strain evidence="9 10">JHH-5317</strain>
    </source>
</reference>
<comment type="subcellular location">
    <subcellularLocation>
        <location evidence="1">Endoplasmic reticulum membrane</location>
        <topology evidence="1">Multi-pass membrane protein</topology>
    </subcellularLocation>
</comment>
<feature type="transmembrane region" description="Helical" evidence="8">
    <location>
        <begin position="149"/>
        <end position="168"/>
    </location>
</feature>
<dbReference type="AlphaFoldDB" id="A0A2N3N2Z1"/>
<keyword evidence="6 8" id="KW-0472">Membrane</keyword>
<comment type="caution">
    <text evidence="9">The sequence shown here is derived from an EMBL/GenBank/DDBJ whole genome shotgun (WGS) entry which is preliminary data.</text>
</comment>
<dbReference type="InterPro" id="IPR025929">
    <property type="entry name" value="INSIG_fam"/>
</dbReference>
<evidence type="ECO:0000256" key="6">
    <source>
        <dbReference type="ARBA" id="ARBA00023136"/>
    </source>
</evidence>
<evidence type="ECO:0000256" key="5">
    <source>
        <dbReference type="ARBA" id="ARBA00022989"/>
    </source>
</evidence>
<dbReference type="Pfam" id="PF07281">
    <property type="entry name" value="INSIG"/>
    <property type="match status" value="1"/>
</dbReference>
<organism evidence="9 10">
    <name type="scientific">Lomentospora prolificans</name>
    <dbReference type="NCBI Taxonomy" id="41688"/>
    <lineage>
        <taxon>Eukaryota</taxon>
        <taxon>Fungi</taxon>
        <taxon>Dikarya</taxon>
        <taxon>Ascomycota</taxon>
        <taxon>Pezizomycotina</taxon>
        <taxon>Sordariomycetes</taxon>
        <taxon>Hypocreomycetidae</taxon>
        <taxon>Microascales</taxon>
        <taxon>Microascaceae</taxon>
        <taxon>Lomentospora</taxon>
    </lineage>
</organism>
<proteinExistence type="inferred from homology"/>
<evidence type="ECO:0000256" key="8">
    <source>
        <dbReference type="SAM" id="Phobius"/>
    </source>
</evidence>
<dbReference type="InParanoid" id="A0A2N3N2Z1"/>
<dbReference type="Proteomes" id="UP000233524">
    <property type="component" value="Unassembled WGS sequence"/>
</dbReference>
<dbReference type="GO" id="GO:0005789">
    <property type="term" value="C:endoplasmic reticulum membrane"/>
    <property type="evidence" value="ECO:0007669"/>
    <property type="project" value="UniProtKB-SubCell"/>
</dbReference>
<feature type="transmembrane region" description="Helical" evidence="8">
    <location>
        <begin position="267"/>
        <end position="284"/>
    </location>
</feature>
<dbReference type="EMBL" id="NLAX01001033">
    <property type="protein sequence ID" value="PKS06805.1"/>
    <property type="molecule type" value="Genomic_DNA"/>
</dbReference>
<feature type="transmembrane region" description="Helical" evidence="8">
    <location>
        <begin position="353"/>
        <end position="371"/>
    </location>
</feature>
<feature type="transmembrane region" description="Helical" evidence="8">
    <location>
        <begin position="291"/>
        <end position="308"/>
    </location>
</feature>
<feature type="region of interest" description="Disordered" evidence="7">
    <location>
        <begin position="317"/>
        <end position="336"/>
    </location>
</feature>
<keyword evidence="5 8" id="KW-1133">Transmembrane helix</keyword>